<evidence type="ECO:0000256" key="9">
    <source>
        <dbReference type="SAM" id="Phobius"/>
    </source>
</evidence>
<accession>A0ABM0S6R3</accession>
<name>A0ABM0S6R3_GALVR</name>
<proteinExistence type="inferred from homology"/>
<feature type="transmembrane region" description="Helical" evidence="9">
    <location>
        <begin position="28"/>
        <end position="48"/>
    </location>
</feature>
<evidence type="ECO:0000256" key="1">
    <source>
        <dbReference type="ARBA" id="ARBA00004141"/>
    </source>
</evidence>
<dbReference type="InterPro" id="IPR044890">
    <property type="entry name" value="TMEM14_sf"/>
</dbReference>
<evidence type="ECO:0000256" key="3">
    <source>
        <dbReference type="ARBA" id="ARBA00022692"/>
    </source>
</evidence>
<dbReference type="GeneID" id="103605704"/>
<protein>
    <recommendedName>
        <fullName evidence="8">Transmembrane protein 14C</fullName>
    </recommendedName>
</protein>
<keyword evidence="3 9" id="KW-0812">Transmembrane</keyword>
<feature type="transmembrane region" description="Helical" evidence="9">
    <location>
        <begin position="55"/>
        <end position="74"/>
    </location>
</feature>
<dbReference type="PANTHER" id="PTHR12668">
    <property type="entry name" value="TRANSMEMBRANE PROTEIN 14, 15"/>
    <property type="match status" value="1"/>
</dbReference>
<comment type="subcellular location">
    <subcellularLocation>
        <location evidence="1">Membrane</location>
        <topology evidence="1">Multi-pass membrane protein</topology>
    </subcellularLocation>
</comment>
<sequence>GRCRLGVVSCLDSGKRATQKDTGSLVPLHWFGFSCAALIASGGIIGYAKAGSVPSLAAGLLFGGLAGLGAYQLSQDPRNVWVFLVTSGTLAGIMGMRFYHSGKFMPADLTAEASLLMVARVGISVLNRPHQ</sequence>
<dbReference type="RefSeq" id="XP_008588554.1">
    <property type="nucleotide sequence ID" value="XM_008590332.1"/>
</dbReference>
<evidence type="ECO:0000256" key="4">
    <source>
        <dbReference type="ARBA" id="ARBA00022989"/>
    </source>
</evidence>
<feature type="non-terminal residue" evidence="11">
    <location>
        <position position="1"/>
    </location>
</feature>
<dbReference type="Pfam" id="PF03647">
    <property type="entry name" value="Tmemb_14"/>
    <property type="match status" value="1"/>
</dbReference>
<reference evidence="11" key="1">
    <citation type="submission" date="2025-08" db="UniProtKB">
        <authorList>
            <consortium name="RefSeq"/>
        </authorList>
    </citation>
    <scope>IDENTIFICATION</scope>
</reference>
<dbReference type="Proteomes" id="UP000694923">
    <property type="component" value="Unplaced"/>
</dbReference>
<keyword evidence="4 9" id="KW-1133">Transmembrane helix</keyword>
<comment type="function">
    <text evidence="7">Required for normal heme biosynthesis.</text>
</comment>
<gene>
    <name evidence="11" type="primary">LOC103605704</name>
</gene>
<keyword evidence="10" id="KW-1185">Reference proteome</keyword>
<evidence type="ECO:0000256" key="8">
    <source>
        <dbReference type="ARBA" id="ARBA00039421"/>
    </source>
</evidence>
<comment type="similarity">
    <text evidence="2">Belongs to the TMEM14 family.</text>
</comment>
<organism evidence="10 11">
    <name type="scientific">Galeopterus variegatus</name>
    <name type="common">Malayan flying lemur</name>
    <name type="synonym">Cynocephalus variegatus</name>
    <dbReference type="NCBI Taxonomy" id="482537"/>
    <lineage>
        <taxon>Eukaryota</taxon>
        <taxon>Metazoa</taxon>
        <taxon>Chordata</taxon>
        <taxon>Craniata</taxon>
        <taxon>Vertebrata</taxon>
        <taxon>Euteleostomi</taxon>
        <taxon>Mammalia</taxon>
        <taxon>Eutheria</taxon>
        <taxon>Euarchontoglires</taxon>
        <taxon>Dermoptera</taxon>
        <taxon>Cynocephalidae</taxon>
        <taxon>Galeopterus</taxon>
    </lineage>
</organism>
<evidence type="ECO:0000256" key="5">
    <source>
        <dbReference type="ARBA" id="ARBA00023133"/>
    </source>
</evidence>
<evidence type="ECO:0000313" key="10">
    <source>
        <dbReference type="Proteomes" id="UP000694923"/>
    </source>
</evidence>
<dbReference type="InterPro" id="IPR005349">
    <property type="entry name" value="TMEM14"/>
</dbReference>
<evidence type="ECO:0000256" key="2">
    <source>
        <dbReference type="ARBA" id="ARBA00007590"/>
    </source>
</evidence>
<feature type="transmembrane region" description="Helical" evidence="9">
    <location>
        <begin position="80"/>
        <end position="99"/>
    </location>
</feature>
<evidence type="ECO:0000256" key="6">
    <source>
        <dbReference type="ARBA" id="ARBA00023136"/>
    </source>
</evidence>
<keyword evidence="5" id="KW-0350">Heme biosynthesis</keyword>
<dbReference type="PANTHER" id="PTHR12668:SF4">
    <property type="entry name" value="TRANSMEMBRANE PROTEIN 14C-RELATED"/>
    <property type="match status" value="1"/>
</dbReference>
<evidence type="ECO:0000313" key="11">
    <source>
        <dbReference type="RefSeq" id="XP_008588554.1"/>
    </source>
</evidence>
<evidence type="ECO:0000256" key="7">
    <source>
        <dbReference type="ARBA" id="ARBA00037428"/>
    </source>
</evidence>
<keyword evidence="6 9" id="KW-0472">Membrane</keyword>
<dbReference type="Gene3D" id="1.10.10.1740">
    <property type="entry name" value="Transmembrane protein 14-like"/>
    <property type="match status" value="1"/>
</dbReference>